<feature type="compositionally biased region" description="Polar residues" evidence="1">
    <location>
        <begin position="583"/>
        <end position="598"/>
    </location>
</feature>
<protein>
    <submittedName>
        <fullName evidence="2">Uncharacterized protein</fullName>
    </submittedName>
</protein>
<feature type="region of interest" description="Disordered" evidence="1">
    <location>
        <begin position="403"/>
        <end position="432"/>
    </location>
</feature>
<evidence type="ECO:0000313" key="3">
    <source>
        <dbReference type="Proteomes" id="UP000654075"/>
    </source>
</evidence>
<proteinExistence type="predicted"/>
<feature type="compositionally biased region" description="Low complexity" evidence="1">
    <location>
        <begin position="406"/>
        <end position="424"/>
    </location>
</feature>
<comment type="caution">
    <text evidence="2">The sequence shown here is derived from an EMBL/GenBank/DDBJ whole genome shotgun (WGS) entry which is preliminary data.</text>
</comment>
<evidence type="ECO:0000256" key="1">
    <source>
        <dbReference type="SAM" id="MobiDB-lite"/>
    </source>
</evidence>
<feature type="region of interest" description="Disordered" evidence="1">
    <location>
        <begin position="583"/>
        <end position="619"/>
    </location>
</feature>
<feature type="non-terminal residue" evidence="2">
    <location>
        <position position="639"/>
    </location>
</feature>
<organism evidence="2 3">
    <name type="scientific">Polarella glacialis</name>
    <name type="common">Dinoflagellate</name>
    <dbReference type="NCBI Taxonomy" id="89957"/>
    <lineage>
        <taxon>Eukaryota</taxon>
        <taxon>Sar</taxon>
        <taxon>Alveolata</taxon>
        <taxon>Dinophyceae</taxon>
        <taxon>Suessiales</taxon>
        <taxon>Suessiaceae</taxon>
        <taxon>Polarella</taxon>
    </lineage>
</organism>
<evidence type="ECO:0000313" key="2">
    <source>
        <dbReference type="EMBL" id="CAE8637707.1"/>
    </source>
</evidence>
<sequence length="639" mass="68035">CYTQSLWDASLPPKEAPWRRICALQERLWNAWRGAPVSVRLAVRQELRQQKIADLEVILVEFLAGEEGLVLGHSGGAVSTWELRPQESTQVSSKLDALVLGVFQTSRKYDVQDLAVSPPASSQPAALLLGKSVWLAAAVGPSAYIWESSGTADPERPMAALASWELRGTLRHAAFFASSHHVVWTVRLCDEYHGDESGGRQAITVGEDGVLRAWRFGRGSTAGSPSCSSLGVGEEPSGLDGVLLWQLMVGDARQVVVALIAYPGRGQADMETDDERLPSGRGQFLTLVARADKRSLELLDADTGVAAVTVCDVWPRILGSLPQAAAYDTSGQLAIFSSITDTGDGALSRVHLGLLLASAGKHRGSRVFGSDQAAEGSQDPFVVFGSDGQSGWQLAEQAEWPRARVSSTTFSSSSVPSPPGVQNGSPPPSPRVEQVFGPLAGQGRVLRHVLAVPAAGVMVAIVNEGETSRDALEVWESDAALGNEGPRRSTAPCFRTRLPSFQLNPRLVAAGGRRLCLLDPVAFMNQGELRILEWRPRPASTGDEGATADYTASRSGSFRMRAGSWYSAASSFVSNYASSGDLEQSSAERGPAVQSSPGGVTEAAVGVNDNSNNTNDDTRKCQCSEGASKLMQQLRAPCR</sequence>
<gene>
    <name evidence="2" type="ORF">PGLA1383_LOCUS53036</name>
</gene>
<dbReference type="Proteomes" id="UP000654075">
    <property type="component" value="Unassembled WGS sequence"/>
</dbReference>
<dbReference type="AlphaFoldDB" id="A0A813HHQ3"/>
<reference evidence="2" key="1">
    <citation type="submission" date="2021-02" db="EMBL/GenBank/DDBJ databases">
        <authorList>
            <person name="Dougan E. K."/>
            <person name="Rhodes N."/>
            <person name="Thang M."/>
            <person name="Chan C."/>
        </authorList>
    </citation>
    <scope>NUCLEOTIDE SEQUENCE</scope>
</reference>
<dbReference type="EMBL" id="CAJNNV010031753">
    <property type="protein sequence ID" value="CAE8637707.1"/>
    <property type="molecule type" value="Genomic_DNA"/>
</dbReference>
<keyword evidence="3" id="KW-1185">Reference proteome</keyword>
<accession>A0A813HHQ3</accession>
<name>A0A813HHQ3_POLGL</name>